<feature type="domain" description="GED" evidence="4">
    <location>
        <begin position="598"/>
        <end position="689"/>
    </location>
</feature>
<dbReference type="EMBL" id="JRHA01000003">
    <property type="protein sequence ID" value="PQK12982.1"/>
    <property type="molecule type" value="Genomic_DNA"/>
</dbReference>
<name>A0A2S7YAV8_BEABA</name>
<dbReference type="InterPro" id="IPR030381">
    <property type="entry name" value="G_DYNAMIN_dom"/>
</dbReference>
<gene>
    <name evidence="6" type="ORF">BB8028_0003g15970</name>
</gene>
<organism evidence="6 7">
    <name type="scientific">Beauveria bassiana</name>
    <name type="common">White muscardine disease fungus</name>
    <name type="synonym">Tritirachium shiotae</name>
    <dbReference type="NCBI Taxonomy" id="176275"/>
    <lineage>
        <taxon>Eukaryota</taxon>
        <taxon>Fungi</taxon>
        <taxon>Dikarya</taxon>
        <taxon>Ascomycota</taxon>
        <taxon>Pezizomycotina</taxon>
        <taxon>Sordariomycetes</taxon>
        <taxon>Hypocreomycetidae</taxon>
        <taxon>Hypocreales</taxon>
        <taxon>Cordycipitaceae</taxon>
        <taxon>Beauveria</taxon>
    </lineage>
</organism>
<evidence type="ECO:0000313" key="6">
    <source>
        <dbReference type="EMBL" id="PQK12982.1"/>
    </source>
</evidence>
<keyword evidence="2" id="KW-0342">GTP-binding</keyword>
<protein>
    <recommendedName>
        <fullName evidence="8">Interferon-induced GTP-binding protein Mx</fullName>
    </recommendedName>
</protein>
<dbReference type="GO" id="GO:0003924">
    <property type="term" value="F:GTPase activity"/>
    <property type="evidence" value="ECO:0007669"/>
    <property type="project" value="InterPro"/>
</dbReference>
<dbReference type="FunFam" id="3.40.50.300:FF:001425">
    <property type="entry name" value="Dynamin GTPase, putative"/>
    <property type="match status" value="1"/>
</dbReference>
<dbReference type="GO" id="GO:0000266">
    <property type="term" value="P:mitochondrial fission"/>
    <property type="evidence" value="ECO:0007669"/>
    <property type="project" value="TreeGrafter"/>
</dbReference>
<dbReference type="Pfam" id="PF01031">
    <property type="entry name" value="Dynamin_M"/>
    <property type="match status" value="1"/>
</dbReference>
<dbReference type="PRINTS" id="PR00195">
    <property type="entry name" value="DYNAMIN"/>
</dbReference>
<comment type="caution">
    <text evidence="6">The sequence shown here is derived from an EMBL/GenBank/DDBJ whole genome shotgun (WGS) entry which is preliminary data.</text>
</comment>
<dbReference type="Pfam" id="PF00350">
    <property type="entry name" value="Dynamin_N"/>
    <property type="match status" value="1"/>
</dbReference>
<dbReference type="InterPro" id="IPR020850">
    <property type="entry name" value="GED_dom"/>
</dbReference>
<evidence type="ECO:0000259" key="4">
    <source>
        <dbReference type="PROSITE" id="PS51388"/>
    </source>
</evidence>
<sequence length="790" mass="88379">MDTAQLQSKEHRGLLDIIDRLRSKGFGNYVDLPEIVVCGDQSAGKSSVLEAISRQSFPTKDNLCTRFPTELILRRQTTSAIRVSIIPSLERSAAERDALGQFNVDVDATEPDIASVVERAKGAMGLSDVKQFSTDILRMEICGPSQPHLTMVDLPGLFRARSGDQTLEDATVVSAMVQNYAKRPRSIILAVVSAKNDFALQEITEVARKLDPNGTRTLGLITKPDALDAGSDSEAAYVKLAQNKDVRFRLGWHVLKNRDYEMRGASSAERDASEAEFFRQGIWATIDAEHVGVASLRPRLSNVLRDQILQQLPSLLRDVTSEIVDCDAQLQRLGTPRATVDDQRRYLFQVSREYTLLMQATVDGEYSHQFFGSAKSDEGSRRRLRARVQNILDNFAEDMRVHGQNRVLLDEMPEDEEIGVCSRYILRSDYIEEVKNLMKKSRGRELSGTFNPMIISELFKEQCKPWQGLVDKVREHVLHAIDEVTNAIVTHVAAEDTVPGILSILRNARTNSIRDLDAKFQTLLEPHLNGHPITYNHYMTDNVQKAQERRRAQELEQAFRDLVGAENFKKGKKVALYPHDMFTKLKRRTEVGMQLYAGQLATDYMEAYYKVACKKFIDDVGVLAIEGCLMAKLSSSFQAEEILNLRNDELAALAQEGETAARKRMLCQEKLAVLEAGKDELNRLDAHRPLSFKRPMPASRSGAGSGSVFSADDGVADSSSSEDPSDAVQSDGEIPEKFTTVEEPPPQPTEPVSVTGWNWGEKAVGVLPQDDIWPNKTKKAERKKNIWGQL</sequence>
<proteinExistence type="predicted"/>
<evidence type="ECO:0000259" key="5">
    <source>
        <dbReference type="PROSITE" id="PS51718"/>
    </source>
</evidence>
<dbReference type="GO" id="GO:0006897">
    <property type="term" value="P:endocytosis"/>
    <property type="evidence" value="ECO:0007669"/>
    <property type="project" value="TreeGrafter"/>
</dbReference>
<dbReference type="PANTHER" id="PTHR11566">
    <property type="entry name" value="DYNAMIN"/>
    <property type="match status" value="1"/>
</dbReference>
<dbReference type="Gene3D" id="3.40.50.300">
    <property type="entry name" value="P-loop containing nucleotide triphosphate hydrolases"/>
    <property type="match status" value="1"/>
</dbReference>
<keyword evidence="1" id="KW-0547">Nucleotide-binding</keyword>
<feature type="domain" description="Dynamin-type G" evidence="5">
    <location>
        <begin position="29"/>
        <end position="313"/>
    </location>
</feature>
<dbReference type="GO" id="GO:0005739">
    <property type="term" value="C:mitochondrion"/>
    <property type="evidence" value="ECO:0007669"/>
    <property type="project" value="TreeGrafter"/>
</dbReference>
<evidence type="ECO:0008006" key="8">
    <source>
        <dbReference type="Google" id="ProtNLM"/>
    </source>
</evidence>
<evidence type="ECO:0000313" key="7">
    <source>
        <dbReference type="Proteomes" id="UP000237441"/>
    </source>
</evidence>
<dbReference type="InterPro" id="IPR045063">
    <property type="entry name" value="Dynamin_N"/>
</dbReference>
<dbReference type="InterPro" id="IPR000375">
    <property type="entry name" value="Dynamin_stalk"/>
</dbReference>
<dbReference type="GO" id="GO:0016559">
    <property type="term" value="P:peroxisome fission"/>
    <property type="evidence" value="ECO:0007669"/>
    <property type="project" value="TreeGrafter"/>
</dbReference>
<dbReference type="AlphaFoldDB" id="A0A2S7YAV8"/>
<feature type="region of interest" description="Disordered" evidence="3">
    <location>
        <begin position="691"/>
        <end position="790"/>
    </location>
</feature>
<dbReference type="InterPro" id="IPR022812">
    <property type="entry name" value="Dynamin"/>
</dbReference>
<dbReference type="InterPro" id="IPR001401">
    <property type="entry name" value="Dynamin_GTPase"/>
</dbReference>
<dbReference type="GO" id="GO:0005525">
    <property type="term" value="F:GTP binding"/>
    <property type="evidence" value="ECO:0007669"/>
    <property type="project" value="InterPro"/>
</dbReference>
<dbReference type="OrthoDB" id="415706at2759"/>
<accession>A0A2S7YAV8</accession>
<dbReference type="SMART" id="SM00053">
    <property type="entry name" value="DYNc"/>
    <property type="match status" value="1"/>
</dbReference>
<dbReference type="GO" id="GO:0008017">
    <property type="term" value="F:microtubule binding"/>
    <property type="evidence" value="ECO:0007669"/>
    <property type="project" value="TreeGrafter"/>
</dbReference>
<dbReference type="GO" id="GO:0016020">
    <property type="term" value="C:membrane"/>
    <property type="evidence" value="ECO:0007669"/>
    <property type="project" value="TreeGrafter"/>
</dbReference>
<dbReference type="GO" id="GO:0048312">
    <property type="term" value="P:intracellular distribution of mitochondria"/>
    <property type="evidence" value="ECO:0007669"/>
    <property type="project" value="TreeGrafter"/>
</dbReference>
<dbReference type="PANTHER" id="PTHR11566:SF21">
    <property type="entry name" value="DYNAMIN RELATED PROTEIN 1, ISOFORM A"/>
    <property type="match status" value="1"/>
</dbReference>
<dbReference type="CDD" id="cd08771">
    <property type="entry name" value="DLP_1"/>
    <property type="match status" value="1"/>
</dbReference>
<dbReference type="PROSITE" id="PS51388">
    <property type="entry name" value="GED"/>
    <property type="match status" value="1"/>
</dbReference>
<reference evidence="6 7" key="1">
    <citation type="submission" date="2016-07" db="EMBL/GenBank/DDBJ databases">
        <title>Comparative genomics of the entomopathogenic fungus Beauveria bassiana.</title>
        <authorList>
            <person name="Valero Jimenez C.A."/>
            <person name="Zwaan B.J."/>
            <person name="Van Kan J.A."/>
            <person name="Takken W."/>
            <person name="Debets A.J."/>
            <person name="Schoustra S.E."/>
            <person name="Koenraadt C.J."/>
        </authorList>
    </citation>
    <scope>NUCLEOTIDE SEQUENCE [LARGE SCALE GENOMIC DNA]</scope>
    <source>
        <strain evidence="6 7">ARSEF 8028</strain>
    </source>
</reference>
<evidence type="ECO:0000256" key="3">
    <source>
        <dbReference type="SAM" id="MobiDB-lite"/>
    </source>
</evidence>
<feature type="compositionally biased region" description="Low complexity" evidence="3">
    <location>
        <begin position="707"/>
        <end position="722"/>
    </location>
</feature>
<dbReference type="Gene3D" id="1.20.120.1240">
    <property type="entry name" value="Dynamin, middle domain"/>
    <property type="match status" value="1"/>
</dbReference>
<evidence type="ECO:0000256" key="1">
    <source>
        <dbReference type="ARBA" id="ARBA00022741"/>
    </source>
</evidence>
<dbReference type="GO" id="GO:0005874">
    <property type="term" value="C:microtubule"/>
    <property type="evidence" value="ECO:0007669"/>
    <property type="project" value="TreeGrafter"/>
</dbReference>
<evidence type="ECO:0000256" key="2">
    <source>
        <dbReference type="ARBA" id="ARBA00023134"/>
    </source>
</evidence>
<dbReference type="PROSITE" id="PS51718">
    <property type="entry name" value="G_DYNAMIN_2"/>
    <property type="match status" value="1"/>
</dbReference>
<dbReference type="Proteomes" id="UP000237441">
    <property type="component" value="Unassembled WGS sequence"/>
</dbReference>
<dbReference type="InterPro" id="IPR027417">
    <property type="entry name" value="P-loop_NTPase"/>
</dbReference>
<dbReference type="SUPFAM" id="SSF52540">
    <property type="entry name" value="P-loop containing nucleoside triphosphate hydrolases"/>
    <property type="match status" value="1"/>
</dbReference>